<feature type="region of interest" description="Disordered" evidence="1">
    <location>
        <begin position="1418"/>
        <end position="1446"/>
    </location>
</feature>
<comment type="caution">
    <text evidence="2">The sequence shown here is derived from an EMBL/GenBank/DDBJ whole genome shotgun (WGS) entry which is preliminary data.</text>
</comment>
<feature type="compositionally biased region" description="Basic and acidic residues" evidence="1">
    <location>
        <begin position="120"/>
        <end position="130"/>
    </location>
</feature>
<feature type="region of interest" description="Disordered" evidence="1">
    <location>
        <begin position="1260"/>
        <end position="1317"/>
    </location>
</feature>
<proteinExistence type="predicted"/>
<dbReference type="EMBL" id="WNTK01003167">
    <property type="protein sequence ID" value="KAG9465328.1"/>
    <property type="molecule type" value="Genomic_DNA"/>
</dbReference>
<feature type="region of interest" description="Disordered" evidence="1">
    <location>
        <begin position="1162"/>
        <end position="1188"/>
    </location>
</feature>
<dbReference type="Proteomes" id="UP000770717">
    <property type="component" value="Unassembled WGS sequence"/>
</dbReference>
<protein>
    <submittedName>
        <fullName evidence="2">Uncharacterized protein</fullName>
    </submittedName>
</protein>
<feature type="compositionally biased region" description="Low complexity" evidence="1">
    <location>
        <begin position="1420"/>
        <end position="1446"/>
    </location>
</feature>
<organism evidence="2 3">
    <name type="scientific">Eleutherodactylus coqui</name>
    <name type="common">Puerto Rican coqui</name>
    <dbReference type="NCBI Taxonomy" id="57060"/>
    <lineage>
        <taxon>Eukaryota</taxon>
        <taxon>Metazoa</taxon>
        <taxon>Chordata</taxon>
        <taxon>Craniata</taxon>
        <taxon>Vertebrata</taxon>
        <taxon>Euteleostomi</taxon>
        <taxon>Amphibia</taxon>
        <taxon>Batrachia</taxon>
        <taxon>Anura</taxon>
        <taxon>Neobatrachia</taxon>
        <taxon>Hyloidea</taxon>
        <taxon>Eleutherodactylidae</taxon>
        <taxon>Eleutherodactylinae</taxon>
        <taxon>Eleutherodactylus</taxon>
        <taxon>Eleutherodactylus</taxon>
    </lineage>
</organism>
<accession>A0A8J6BQ74</accession>
<dbReference type="OrthoDB" id="5971719at2759"/>
<evidence type="ECO:0000256" key="1">
    <source>
        <dbReference type="SAM" id="MobiDB-lite"/>
    </source>
</evidence>
<reference evidence="2" key="1">
    <citation type="thesis" date="2020" institute="ProQuest LLC" country="789 East Eisenhower Parkway, Ann Arbor, MI, USA">
        <title>Comparative Genomics and Chromosome Evolution.</title>
        <authorList>
            <person name="Mudd A.B."/>
        </authorList>
    </citation>
    <scope>NUCLEOTIDE SEQUENCE</scope>
    <source>
        <strain evidence="2">HN-11 Male</strain>
        <tissue evidence="2">Kidney and liver</tissue>
    </source>
</reference>
<feature type="compositionally biased region" description="Polar residues" evidence="1">
    <location>
        <begin position="1287"/>
        <end position="1316"/>
    </location>
</feature>
<feature type="region of interest" description="Disordered" evidence="1">
    <location>
        <begin position="107"/>
        <end position="130"/>
    </location>
</feature>
<evidence type="ECO:0000313" key="2">
    <source>
        <dbReference type="EMBL" id="KAG9465328.1"/>
    </source>
</evidence>
<name>A0A8J6BQ74_ELECQ</name>
<dbReference type="EMBL" id="WNTK01003167">
    <property type="protein sequence ID" value="KAG9465330.1"/>
    <property type="molecule type" value="Genomic_DNA"/>
</dbReference>
<gene>
    <name evidence="2" type="ORF">GDO78_018498</name>
</gene>
<dbReference type="EMBL" id="WNTK01003167">
    <property type="protein sequence ID" value="KAG9465329.1"/>
    <property type="molecule type" value="Genomic_DNA"/>
</dbReference>
<evidence type="ECO:0000313" key="3">
    <source>
        <dbReference type="Proteomes" id="UP000770717"/>
    </source>
</evidence>
<feature type="compositionally biased region" description="Low complexity" evidence="1">
    <location>
        <begin position="1173"/>
        <end position="1186"/>
    </location>
</feature>
<keyword evidence="3" id="KW-1185">Reference proteome</keyword>
<sequence length="1636" mass="173946">MTESILTPTSRSPIFFQGFQKRDSFSSPSASSPQTCSPAFIFSKSSLPITSPKVDSLPSFIPPPITAIRVTPTQVKGTPPLHTPPRTGREDLPFRAEYVTVSPAEQNAAALNSKPQARPQHQDLHSEDTSGRSACLYKAELVAVNAPSTSPEVQELPNKIAKLPTNFTAIKSVISFPPPVTEVAFTSPAPITEPKIPAAPQSTEKVLPTPPSALGGIEPTTSAADITPPAPASQVLLASALIAQEGINKTSNINFCSDETVMSTDLALSHEPKRSSGSTSLVSLLAPIPYTPYRTQRPEGSSLRSSSSAVPLRQHALLSSMETSPLVTFSIPSPEASPSSAVESSKISLESKDPALGKVTQNSSPTTSPVTVAVWSTGGSAESQVNIIHTNILIPESSSLTVPIEISAELQSYAIQADDLLPEPSPISFPTKSSAGPQLRNIHADIPLVESSHEPPSITTESTSSQLNVQADIPLLEPTYEPPSITTRTLSGQLNVQADTLGIELSHEPPSKTTEGSSGQLNDQAAIPLMESSSGPSCITTEDSSGQLNVQANILLRELTHELPSKTTQGSSCQLNAQADSLLLESSSGSSCIITEGSSIQINVQSDIPLLQLACEPPSITTEGSSAPLNVQANIQLMQSSSKPSLISSKGYSGPQLTNIQTDIPLLESSSESLCITTEGSFDQLYVQDDSPLVEPTYKSQSITTEGSSSQLNFQADIRLMKSSSESSWITTEGFSGPQLNNIQADIPLLELSYEPSSITTEGSSGQLNAQVDIPSMGSLSEPSQITSDGSSGPHLDNIYADIPLIEHSHGPPSIITKSSLGQLNIQADIQIMESSSESSWTTTEGSSGPPFNNIQADMPFVELSYEPLSKTNDGPTDQLNVQADMPVIDCPSEPAWITSDGSSGPQANNIHASVPFIETSHEPSSIIPEGYSGQLNIKADIQIMESSSESSWITTEGSSGPPNKNNIQADIPFVELSYEPLSKTTDGPTDQLNVQAYMPVMDCPSEPSWITSEGSSGPQVDNIHANILLIETSHEPSSIITEGSSGQLNIQADIQIMESSSESSWITTEGSSGPPNKNNIQAYIPFLSDAQTNTSLESSVVGTSLSTVSSAEPQININQESVLLLEFFSICPPCQSSGEPQGSNIQANIQSSPVSLFRSEISTKPQPENIQPIALPPASSVSPSVQTTISSEFHPNYTLTDIPLMRSLPASSSSPTEGFSESQPKNIQDDIQLAELLPISSSIPTKSPVERHPNDFQPKIVLETSSPPPTDSSIESQLVETDLAEQESSSTSSIVTTLCSPESQPNNRSGAQSPESMEAFAVPFTENSPESQSNYVQPAYLVQESSIPTNVSPEFQPNYMEAEILPLEPPPALPTEAQLHYIQTNPLLTESSFIGEFSPIAIGSTAEPLPYNVHKHSSLTETTSGSSSPSTENIPESQPSNNNENSPWLFSIPICSAEESLLNTIQMEETLTESAPVSTCPAANISDHDEKPNCSKFEVPSEEISLPPILILEDVLPNQFLPPCLPSDCSPECPLRSSSPSCEMVYAEKVILFEDPHPGSPPVNGNLIIIESVTIDDPGELKEKLAGNVLENVPVHDVPSSSNIIVAEDPVSDPKLIPSCEQLLKQFRNSSEALL</sequence>